<dbReference type="AlphaFoldDB" id="A0A1M5A7Y2"/>
<dbReference type="STRING" id="1121256.SAMN02746089_01579"/>
<dbReference type="OrthoDB" id="1681234at2"/>
<dbReference type="InterPro" id="IPR011437">
    <property type="entry name" value="DUF1540"/>
</dbReference>
<evidence type="ECO:0000313" key="2">
    <source>
        <dbReference type="EMBL" id="SHF26373.1"/>
    </source>
</evidence>
<dbReference type="RefSeq" id="WP_073343682.1">
    <property type="nucleotide sequence ID" value="NZ_FQVH01000016.1"/>
</dbReference>
<proteinExistence type="predicted"/>
<evidence type="ECO:0000313" key="3">
    <source>
        <dbReference type="Proteomes" id="UP000184088"/>
    </source>
</evidence>
<accession>A0A1M5A7Y2</accession>
<protein>
    <recommendedName>
        <fullName evidence="1">DUF1540 domain-containing protein</fullName>
    </recommendedName>
</protein>
<reference evidence="2 3" key="1">
    <citation type="submission" date="2016-11" db="EMBL/GenBank/DDBJ databases">
        <authorList>
            <person name="Jaros S."/>
            <person name="Januszkiewicz K."/>
            <person name="Wedrychowicz H."/>
        </authorList>
    </citation>
    <scope>NUCLEOTIDE SEQUENCE [LARGE SCALE GENOMIC DNA]</scope>
    <source>
        <strain evidence="2 3">DSM 17918</strain>
    </source>
</reference>
<name>A0A1M5A7Y2_9THEO</name>
<dbReference type="EMBL" id="FQVH01000016">
    <property type="protein sequence ID" value="SHF26373.1"/>
    <property type="molecule type" value="Genomic_DNA"/>
</dbReference>
<keyword evidence="3" id="KW-1185">Reference proteome</keyword>
<sequence length="83" mass="9149">MPQQHIHCSVNNCHYWGSGNICQANEILVTSDKVANEKGESFDAPRNAATMATTPVSTCMETCCKTFTDKNTGNYNADGVYRR</sequence>
<dbReference type="Pfam" id="PF07561">
    <property type="entry name" value="DUF1540"/>
    <property type="match status" value="1"/>
</dbReference>
<organism evidence="2 3">
    <name type="scientific">Caldanaerobius fijiensis DSM 17918</name>
    <dbReference type="NCBI Taxonomy" id="1121256"/>
    <lineage>
        <taxon>Bacteria</taxon>
        <taxon>Bacillati</taxon>
        <taxon>Bacillota</taxon>
        <taxon>Clostridia</taxon>
        <taxon>Thermoanaerobacterales</taxon>
        <taxon>Thermoanaerobacteraceae</taxon>
        <taxon>Caldanaerobius</taxon>
    </lineage>
</organism>
<dbReference type="Proteomes" id="UP000184088">
    <property type="component" value="Unassembled WGS sequence"/>
</dbReference>
<feature type="domain" description="DUF1540" evidence="1">
    <location>
        <begin position="6"/>
        <end position="67"/>
    </location>
</feature>
<gene>
    <name evidence="2" type="ORF">SAMN02746089_01579</name>
</gene>
<evidence type="ECO:0000259" key="1">
    <source>
        <dbReference type="Pfam" id="PF07561"/>
    </source>
</evidence>